<dbReference type="EMBL" id="CAVMBE010000077">
    <property type="protein sequence ID" value="CAK4033037.1"/>
    <property type="molecule type" value="Genomic_DNA"/>
</dbReference>
<dbReference type="Pfam" id="PF12222">
    <property type="entry name" value="PNGaseA"/>
    <property type="match status" value="1"/>
</dbReference>
<dbReference type="Proteomes" id="UP001296104">
    <property type="component" value="Unassembled WGS sequence"/>
</dbReference>
<feature type="compositionally biased region" description="Basic and acidic residues" evidence="1">
    <location>
        <begin position="708"/>
        <end position="717"/>
    </location>
</feature>
<reference evidence="3" key="1">
    <citation type="submission" date="2023-11" db="EMBL/GenBank/DDBJ databases">
        <authorList>
            <person name="Alioto T."/>
            <person name="Alioto T."/>
            <person name="Gomez Garrido J."/>
        </authorList>
    </citation>
    <scope>NUCLEOTIDE SEQUENCE</scope>
</reference>
<accession>A0AAI9EE29</accession>
<evidence type="ECO:0000313" key="4">
    <source>
        <dbReference type="Proteomes" id="UP001296104"/>
    </source>
</evidence>
<evidence type="ECO:0000256" key="1">
    <source>
        <dbReference type="SAM" id="MobiDB-lite"/>
    </source>
</evidence>
<evidence type="ECO:0000259" key="2">
    <source>
        <dbReference type="Pfam" id="PF12222"/>
    </source>
</evidence>
<feature type="domain" description="Peptide N-acetyl-beta-D-glucosaminyl asparaginase amidase A N-terminal" evidence="2">
    <location>
        <begin position="117"/>
        <end position="430"/>
    </location>
</feature>
<sequence length="717" mass="78438">MPLMLHHTRPETRLKANHTPPKTSFIRQSSRKLLSATLCITILLFFTADRYPEPGFDTHSTSFSAHSVRQSASNTTLALLEVFQIYPPALTVTPDGVLEITDGSSNASVHVVPSRRPTCQETLVIHSFGASYGQPYVGNYTPPSCSFNRVSWNLTVTSSGRQFDRLGSVSFGDIELFRTSTAEPTQNGIEWTYIKDMTSFLPLFQQEQTIILDLGNIINDIYTGPFNVTLTSSFFTADDSITPADEIIAVSRRQGAAGQPSYFIVPDQTASNNLTLPRNVKKAVFTIGATGQSQEEFWWSNVLQSEIDTFPSYGTLYGFSPFREVQLLIDGMLAGVAWPFPIVFTGGIVPGLWRPIVAIDAFDLKEDEIDITPWLPLLCDGNSHNFTIRVSGLNDTGNGTATLSETTDGYWWVSGKVFLWLDAANHVTTGQGPSKVTPAPSFRVASQVYKTSNGSNETLTYQIDARRSLSFESTLKLSNGTTTAQWSQDLDYTNRANYTDMGNVQTNIQRTSGQALSSSGYARQFDYPLYAYSTAATMGDNLTLTAIVQRGKTERTLGQPVFPTGLESFFDIESIDSTYKNGFQGASLITAQNGSATYMANNTAQASYSFGTTEQDTTFSGLRTADDQQRTLPYGEFPGITQSSEIFHRHALAVNGSVVQDEETLLGRTSVTHDLDMAGQQEQAPLLLRGSLLSGVPGRGGRIVSPGSKKERGGRFA</sequence>
<dbReference type="InterPro" id="IPR056948">
    <property type="entry name" value="PNGaseA_N"/>
</dbReference>
<feature type="region of interest" description="Disordered" evidence="1">
    <location>
        <begin position="1"/>
        <end position="22"/>
    </location>
</feature>
<gene>
    <name evidence="3" type="ORF">LECACI_7A008195</name>
</gene>
<keyword evidence="4" id="KW-1185">Reference proteome</keyword>
<feature type="region of interest" description="Disordered" evidence="1">
    <location>
        <begin position="698"/>
        <end position="717"/>
    </location>
</feature>
<dbReference type="InterPro" id="IPR021102">
    <property type="entry name" value="PNGase_A"/>
</dbReference>
<dbReference type="Pfam" id="PF25156">
    <property type="entry name" value="PNGase_A_C"/>
    <property type="match status" value="1"/>
</dbReference>
<dbReference type="AlphaFoldDB" id="A0AAI9EE29"/>
<evidence type="ECO:0000313" key="3">
    <source>
        <dbReference type="EMBL" id="CAK4033037.1"/>
    </source>
</evidence>
<dbReference type="PANTHER" id="PTHR31104">
    <property type="entry name" value="PEPTIDE-N4-(N-ACETYL-BETA-GLUCOSAMINYL)ASPARAGINE AMIDASE A PROTEIN"/>
    <property type="match status" value="1"/>
</dbReference>
<protein>
    <submittedName>
        <fullName evidence="3">Peptide-N4-(N-acetyl-beta-glucosaminyl)asparagine amidase A</fullName>
    </submittedName>
</protein>
<name>A0AAI9EE29_9PEZI</name>
<proteinExistence type="predicted"/>
<organism evidence="3 4">
    <name type="scientific">Lecanosticta acicola</name>
    <dbReference type="NCBI Taxonomy" id="111012"/>
    <lineage>
        <taxon>Eukaryota</taxon>
        <taxon>Fungi</taxon>
        <taxon>Dikarya</taxon>
        <taxon>Ascomycota</taxon>
        <taxon>Pezizomycotina</taxon>
        <taxon>Dothideomycetes</taxon>
        <taxon>Dothideomycetidae</taxon>
        <taxon>Mycosphaerellales</taxon>
        <taxon>Mycosphaerellaceae</taxon>
        <taxon>Lecanosticta</taxon>
    </lineage>
</organism>
<comment type="caution">
    <text evidence="3">The sequence shown here is derived from an EMBL/GenBank/DDBJ whole genome shotgun (WGS) entry which is preliminary data.</text>
</comment>